<proteinExistence type="predicted"/>
<evidence type="ECO:0000313" key="10">
    <source>
        <dbReference type="EMBL" id="OEJ74957.1"/>
    </source>
</evidence>
<dbReference type="Pfam" id="PF00512">
    <property type="entry name" value="HisKA"/>
    <property type="match status" value="1"/>
</dbReference>
<dbReference type="PANTHER" id="PTHR43547">
    <property type="entry name" value="TWO-COMPONENT HISTIDINE KINASE"/>
    <property type="match status" value="1"/>
</dbReference>
<evidence type="ECO:0000256" key="6">
    <source>
        <dbReference type="ARBA" id="ARBA00023012"/>
    </source>
</evidence>
<dbReference type="SUPFAM" id="SSF47384">
    <property type="entry name" value="Homodimeric domain of signal transducing histidine kinase"/>
    <property type="match status" value="1"/>
</dbReference>
<dbReference type="CDD" id="cd17534">
    <property type="entry name" value="REC_DC-like"/>
    <property type="match status" value="1"/>
</dbReference>
<keyword evidence="3 7" id="KW-0597">Phosphoprotein</keyword>
<dbReference type="Gene3D" id="3.40.50.2300">
    <property type="match status" value="1"/>
</dbReference>
<dbReference type="Pfam" id="PF00072">
    <property type="entry name" value="Response_reg"/>
    <property type="match status" value="1"/>
</dbReference>
<dbReference type="PROSITE" id="PS50110">
    <property type="entry name" value="RESPONSE_REGULATORY"/>
    <property type="match status" value="1"/>
</dbReference>
<dbReference type="Gene3D" id="3.30.565.10">
    <property type="entry name" value="Histidine kinase-like ATPase, C-terminal domain"/>
    <property type="match status" value="1"/>
</dbReference>
<dbReference type="SMART" id="SM00448">
    <property type="entry name" value="REC"/>
    <property type="match status" value="1"/>
</dbReference>
<evidence type="ECO:0000259" key="9">
    <source>
        <dbReference type="PROSITE" id="PS50110"/>
    </source>
</evidence>
<dbReference type="SUPFAM" id="SSF52172">
    <property type="entry name" value="CheY-like"/>
    <property type="match status" value="1"/>
</dbReference>
<dbReference type="CDD" id="cd00075">
    <property type="entry name" value="HATPase"/>
    <property type="match status" value="1"/>
</dbReference>
<protein>
    <recommendedName>
        <fullName evidence="2">histidine kinase</fullName>
        <ecNumber evidence="2">2.7.13.3</ecNumber>
    </recommendedName>
</protein>
<feature type="domain" description="Response regulatory" evidence="9">
    <location>
        <begin position="4"/>
        <end position="119"/>
    </location>
</feature>
<dbReference type="InterPro" id="IPR003661">
    <property type="entry name" value="HisK_dim/P_dom"/>
</dbReference>
<dbReference type="InterPro" id="IPR036890">
    <property type="entry name" value="HATPase_C_sf"/>
</dbReference>
<comment type="caution">
    <text evidence="10">The sequence shown here is derived from an EMBL/GenBank/DDBJ whole genome shotgun (WGS) entry which is preliminary data.</text>
</comment>
<organism evidence="10">
    <name type="scientific">Desertifilum tharense IPPAS B-1220</name>
    <dbReference type="NCBI Taxonomy" id="1781255"/>
    <lineage>
        <taxon>Bacteria</taxon>
        <taxon>Bacillati</taxon>
        <taxon>Cyanobacteriota</taxon>
        <taxon>Cyanophyceae</taxon>
        <taxon>Desertifilales</taxon>
        <taxon>Desertifilaceae</taxon>
        <taxon>Desertifilum</taxon>
    </lineage>
</organism>
<dbReference type="OrthoDB" id="517825at2"/>
<evidence type="ECO:0000256" key="3">
    <source>
        <dbReference type="ARBA" id="ARBA00022553"/>
    </source>
</evidence>
<dbReference type="PANTHER" id="PTHR43547:SF2">
    <property type="entry name" value="HYBRID SIGNAL TRANSDUCTION HISTIDINE KINASE C"/>
    <property type="match status" value="1"/>
</dbReference>
<evidence type="ECO:0000256" key="5">
    <source>
        <dbReference type="ARBA" id="ARBA00022777"/>
    </source>
</evidence>
<dbReference type="PRINTS" id="PR00344">
    <property type="entry name" value="BCTRLSENSOR"/>
</dbReference>
<keyword evidence="5" id="KW-0418">Kinase</keyword>
<dbReference type="EMBL" id="MJGC01000058">
    <property type="protein sequence ID" value="OEJ74957.1"/>
    <property type="molecule type" value="Genomic_DNA"/>
</dbReference>
<dbReference type="SMART" id="SM00388">
    <property type="entry name" value="HisKA"/>
    <property type="match status" value="1"/>
</dbReference>
<evidence type="ECO:0000256" key="2">
    <source>
        <dbReference type="ARBA" id="ARBA00012438"/>
    </source>
</evidence>
<evidence type="ECO:0000259" key="8">
    <source>
        <dbReference type="PROSITE" id="PS50109"/>
    </source>
</evidence>
<dbReference type="SMART" id="SM00387">
    <property type="entry name" value="HATPase_c"/>
    <property type="match status" value="1"/>
</dbReference>
<dbReference type="FunFam" id="3.30.565.10:FF:000006">
    <property type="entry name" value="Sensor histidine kinase WalK"/>
    <property type="match status" value="1"/>
</dbReference>
<dbReference type="GO" id="GO:0000155">
    <property type="term" value="F:phosphorelay sensor kinase activity"/>
    <property type="evidence" value="ECO:0007669"/>
    <property type="project" value="InterPro"/>
</dbReference>
<evidence type="ECO:0000256" key="4">
    <source>
        <dbReference type="ARBA" id="ARBA00022679"/>
    </source>
</evidence>
<dbReference type="Gene3D" id="1.10.287.130">
    <property type="match status" value="1"/>
</dbReference>
<evidence type="ECO:0000256" key="7">
    <source>
        <dbReference type="PROSITE-ProRule" id="PRU00169"/>
    </source>
</evidence>
<name>A0A1E5QK50_9CYAN</name>
<dbReference type="PROSITE" id="PS50109">
    <property type="entry name" value="HIS_KIN"/>
    <property type="match status" value="1"/>
</dbReference>
<dbReference type="InterPro" id="IPR001789">
    <property type="entry name" value="Sig_transdc_resp-reg_receiver"/>
</dbReference>
<dbReference type="InterPro" id="IPR036097">
    <property type="entry name" value="HisK_dim/P_sf"/>
</dbReference>
<dbReference type="RefSeq" id="WP_069967466.1">
    <property type="nucleotide sequence ID" value="NZ_CM124774.1"/>
</dbReference>
<keyword evidence="4" id="KW-0808">Transferase</keyword>
<accession>A0A1E5QK50</accession>
<evidence type="ECO:0000256" key="1">
    <source>
        <dbReference type="ARBA" id="ARBA00000085"/>
    </source>
</evidence>
<keyword evidence="6" id="KW-0902">Two-component regulatory system</keyword>
<dbReference type="STRING" id="1781255.BH720_12100"/>
<feature type="domain" description="Histidine kinase" evidence="8">
    <location>
        <begin position="155"/>
        <end position="371"/>
    </location>
</feature>
<dbReference type="InterPro" id="IPR005467">
    <property type="entry name" value="His_kinase_dom"/>
</dbReference>
<dbReference type="Pfam" id="PF02518">
    <property type="entry name" value="HATPase_c"/>
    <property type="match status" value="1"/>
</dbReference>
<dbReference type="InterPro" id="IPR004358">
    <property type="entry name" value="Sig_transdc_His_kin-like_C"/>
</dbReference>
<comment type="catalytic activity">
    <reaction evidence="1">
        <text>ATP + protein L-histidine = ADP + protein N-phospho-L-histidine.</text>
        <dbReference type="EC" id="2.7.13.3"/>
    </reaction>
</comment>
<dbReference type="AlphaFoldDB" id="A0A1E5QK50"/>
<feature type="modified residue" description="4-aspartylphosphate" evidence="7">
    <location>
        <position position="54"/>
    </location>
</feature>
<dbReference type="SUPFAM" id="SSF55874">
    <property type="entry name" value="ATPase domain of HSP90 chaperone/DNA topoisomerase II/histidine kinase"/>
    <property type="match status" value="1"/>
</dbReference>
<gene>
    <name evidence="10" type="ORF">BH720_12100</name>
</gene>
<dbReference type="CDD" id="cd00082">
    <property type="entry name" value="HisKA"/>
    <property type="match status" value="1"/>
</dbReference>
<sequence>MAIRVLITEDEILIARKIEQTLNRAGYEVVGIATDGETALQKVSETDPNLVLMDIVMPGELDGVETAQIIRDRFRLPVVYLTAYADRETLERAKITLPFGYVLKPFEERELTIAVEIALTRHQIESELQSLLDQSKGLTQENETSQALRSEYISYISHEFRNPLAAIAASAELLQAYHNHLNEDKRQKHFERINSAVSAINQLLEDIVILESSESSAVLLAPRLLNIVEFCQDLIDSLQFSIGQSHILQFTHQPTCKTLLLDEKMLWQILTNLLTNAIKYSPIGATIELDIICEMHQLTCQIRDRGMGIPPESQTRLFEPFYRAANAKQRPGTGLGLTIVKRAVDLLNGEITIDSTIGVGTTVCVTLPLIADPPPSV</sequence>
<dbReference type="EC" id="2.7.13.3" evidence="2"/>
<reference evidence="10" key="1">
    <citation type="submission" date="2016-09" db="EMBL/GenBank/DDBJ databases">
        <title>Draft genome of thermotolerant cyanobacterium Desertifilum sp. strain IPPAS B-1220.</title>
        <authorList>
            <person name="Sinetova M.A."/>
            <person name="Bolakhan K."/>
            <person name="Zayadan B.K."/>
            <person name="Mironov K.S."/>
            <person name="Ustinova V."/>
            <person name="Kupriyanova E.V."/>
            <person name="Sidorov R.A."/>
            <person name="Skrypnik A.N."/>
            <person name="Gogoleva N.E."/>
            <person name="Gogolev Y.V."/>
            <person name="Los D.A."/>
        </authorList>
    </citation>
    <scope>NUCLEOTIDE SEQUENCE [LARGE SCALE GENOMIC DNA]</scope>
    <source>
        <strain evidence="10">IPPAS B-1220</strain>
    </source>
</reference>
<dbReference type="InterPro" id="IPR003594">
    <property type="entry name" value="HATPase_dom"/>
</dbReference>
<dbReference type="InterPro" id="IPR011006">
    <property type="entry name" value="CheY-like_superfamily"/>
</dbReference>